<gene>
    <name evidence="1" type="ORF">P3T76_007970</name>
</gene>
<protein>
    <submittedName>
        <fullName evidence="1">Uncharacterized protein</fullName>
    </submittedName>
</protein>
<evidence type="ECO:0000313" key="1">
    <source>
        <dbReference type="EMBL" id="KAK1940519.1"/>
    </source>
</evidence>
<organism evidence="1 2">
    <name type="scientific">Phytophthora citrophthora</name>
    <dbReference type="NCBI Taxonomy" id="4793"/>
    <lineage>
        <taxon>Eukaryota</taxon>
        <taxon>Sar</taxon>
        <taxon>Stramenopiles</taxon>
        <taxon>Oomycota</taxon>
        <taxon>Peronosporomycetes</taxon>
        <taxon>Peronosporales</taxon>
        <taxon>Peronosporaceae</taxon>
        <taxon>Phytophthora</taxon>
    </lineage>
</organism>
<dbReference type="EMBL" id="JASMQC010000014">
    <property type="protein sequence ID" value="KAK1940519.1"/>
    <property type="molecule type" value="Genomic_DNA"/>
</dbReference>
<dbReference type="Proteomes" id="UP001259832">
    <property type="component" value="Unassembled WGS sequence"/>
</dbReference>
<accession>A0AAD9GLC6</accession>
<sequence>MHEQDSDALLSRLFRRCRCTDQPDSRLQSTKKYGNELQTLAVTNVHELSRELLATERAIHLNPVTKEESASSLKQTTSCPAWNELEEIFRELHDLYERNGKFTLSRKEEEYVNVLTQSAVKTLVQACLSTDRGDLEAAGVRVKLLEVAVRPTAHWRRLAFTLLLNISVASLATILSTQEASLTKAQQLEENLFKLLREMLGKAVICTTSLASNSPDQHLGSDWIEEVLGCLEFFVKKVDGNYSSERLRALDEHSLLFLAAEASNGVSLGSELELKAMELVVATMYAFKVVPAGKSMANEWQPTKDHSVWNCGLPIAAVEKYLSIELVLYHFYSSLIAQMQRLVSMVLVDVVCEQLRRTGSREAISSAGLDQLWQTFVDWEDPIRQILLSPYVSSARVVKQLTVKCPMIPATQLNAFVNQFRVLTQVDAYFGVNPSLDQAVKSAKTHGNTIQEILDQVMKQLLSHRVVERFRGERWLAELLSFSQDDDVFSTYDSKATTAIGSVCKQPQVLLIRPKRASASPAGEELEETFCYDEGADISTAAQAKFWELAAPNNPLVLRENFSRVLVLFVHRKLQLSSGKPDATTIEEVNTCLRVLLDHKETECVVLIPVMLLILDICQCELSYIDKRWKQRDLETFPNNEEGLDRVAWSDSLASRVLNGVVALDKTLLRQFDSEFFLHLLNVLQDKPDTHQGFECRRLCCGASTTLMGDVVACAALILTFTLSDSAVLNKVGGLTAVTPFLQACDTRIAVFMAKLICEVVKQADEDQYAEFLRELYVACVEADDEGMLYNSYLHTQALLYDVDRLQ</sequence>
<name>A0AAD9GLC6_9STRA</name>
<reference evidence="1" key="1">
    <citation type="submission" date="2023-08" db="EMBL/GenBank/DDBJ databases">
        <title>Reference Genome Resource for the Citrus Pathogen Phytophthora citrophthora.</title>
        <authorList>
            <person name="Moller H."/>
            <person name="Coetzee B."/>
            <person name="Rose L.J."/>
            <person name="Van Niekerk J.M."/>
        </authorList>
    </citation>
    <scope>NUCLEOTIDE SEQUENCE</scope>
    <source>
        <strain evidence="1">STE-U-9442</strain>
    </source>
</reference>
<keyword evidence="2" id="KW-1185">Reference proteome</keyword>
<proteinExistence type="predicted"/>
<comment type="caution">
    <text evidence="1">The sequence shown here is derived from an EMBL/GenBank/DDBJ whole genome shotgun (WGS) entry which is preliminary data.</text>
</comment>
<evidence type="ECO:0000313" key="2">
    <source>
        <dbReference type="Proteomes" id="UP001259832"/>
    </source>
</evidence>
<dbReference type="AlphaFoldDB" id="A0AAD9GLC6"/>